<evidence type="ECO:0000313" key="4">
    <source>
        <dbReference type="EMBL" id="MCW6058073.1"/>
    </source>
</evidence>
<proteinExistence type="inferred from homology"/>
<protein>
    <submittedName>
        <fullName evidence="4">Carbohydrate porin</fullName>
    </submittedName>
</protein>
<evidence type="ECO:0000256" key="2">
    <source>
        <dbReference type="RuleBase" id="RU363072"/>
    </source>
</evidence>
<reference evidence="4" key="1">
    <citation type="submission" date="2021-08" db="EMBL/GenBank/DDBJ databases">
        <title>Characterization of Pseudomonas fragariae.</title>
        <authorList>
            <person name="Carvalho R."/>
            <person name="Marin M."/>
        </authorList>
    </citation>
    <scope>NUCLEOTIDE SEQUENCE</scope>
    <source>
        <strain evidence="4">17</strain>
    </source>
</reference>
<comment type="caution">
    <text evidence="4">The sequence shown here is derived from an EMBL/GenBank/DDBJ whole genome shotgun (WGS) entry which is preliminary data.</text>
</comment>
<comment type="similarity">
    <text evidence="1 2">Belongs to the OprB family.</text>
</comment>
<evidence type="ECO:0000256" key="1">
    <source>
        <dbReference type="ARBA" id="ARBA00008769"/>
    </source>
</evidence>
<gene>
    <name evidence="4" type="ORF">K7K06_20700</name>
</gene>
<organism evidence="4 5">
    <name type="scientific">Pseudomonas fragariae</name>
    <name type="common">ex Marin et al. 2024</name>
    <dbReference type="NCBI Taxonomy" id="3080056"/>
    <lineage>
        <taxon>Bacteria</taxon>
        <taxon>Pseudomonadati</taxon>
        <taxon>Pseudomonadota</taxon>
        <taxon>Gammaproteobacteria</taxon>
        <taxon>Pseudomonadales</taxon>
        <taxon>Pseudomonadaceae</taxon>
        <taxon>Pseudomonas</taxon>
    </lineage>
</organism>
<dbReference type="Gene3D" id="2.40.160.180">
    <property type="entry name" value="Carbohydrate-selective porin OprB"/>
    <property type="match status" value="1"/>
</dbReference>
<accession>A0ABT3LNN9</accession>
<dbReference type="InterPro" id="IPR007049">
    <property type="entry name" value="Carb-sel_porin_OprB"/>
</dbReference>
<dbReference type="InterPro" id="IPR038673">
    <property type="entry name" value="OprB_sf"/>
</dbReference>
<dbReference type="Pfam" id="PF04966">
    <property type="entry name" value="OprB"/>
    <property type="match status" value="1"/>
</dbReference>
<dbReference type="EMBL" id="JAINZM010000025">
    <property type="protein sequence ID" value="MCW6058073.1"/>
    <property type="molecule type" value="Genomic_DNA"/>
</dbReference>
<feature type="region of interest" description="Disordered" evidence="3">
    <location>
        <begin position="1"/>
        <end position="22"/>
    </location>
</feature>
<evidence type="ECO:0000256" key="3">
    <source>
        <dbReference type="SAM" id="MobiDB-lite"/>
    </source>
</evidence>
<sequence>MLKHSLGTGESRRNRTARVSQPQVCTDMVVHHGVREVPVEDQFPTQSVEKMPPQFRANLYTLTPIIHVTDWLTVRPNVQYIVHPGGTDHVDNALVAGIKLETKF</sequence>
<keyword evidence="5" id="KW-1185">Reference proteome</keyword>
<name>A0ABT3LNN9_9PSED</name>
<dbReference type="Proteomes" id="UP001142690">
    <property type="component" value="Unassembled WGS sequence"/>
</dbReference>
<evidence type="ECO:0000313" key="5">
    <source>
        <dbReference type="Proteomes" id="UP001142690"/>
    </source>
</evidence>